<dbReference type="InterPro" id="IPR036416">
    <property type="entry name" value="Pept_tRNA_hydro_sf"/>
</dbReference>
<evidence type="ECO:0000256" key="5">
    <source>
        <dbReference type="ARBA" id="ARBA00038063"/>
    </source>
</evidence>
<dbReference type="GO" id="GO:0004045">
    <property type="term" value="F:peptidyl-tRNA hydrolase activity"/>
    <property type="evidence" value="ECO:0007669"/>
    <property type="project" value="UniProtKB-EC"/>
</dbReference>
<organism evidence="6 7">
    <name type="scientific">[Torrubiella] hemipterigena</name>
    <dbReference type="NCBI Taxonomy" id="1531966"/>
    <lineage>
        <taxon>Eukaryota</taxon>
        <taxon>Fungi</taxon>
        <taxon>Dikarya</taxon>
        <taxon>Ascomycota</taxon>
        <taxon>Pezizomycotina</taxon>
        <taxon>Sordariomycetes</taxon>
        <taxon>Hypocreomycetidae</taxon>
        <taxon>Hypocreales</taxon>
        <taxon>Clavicipitaceae</taxon>
        <taxon>Clavicipitaceae incertae sedis</taxon>
        <taxon>'Torrubiella' clade</taxon>
    </lineage>
</organism>
<evidence type="ECO:0000256" key="2">
    <source>
        <dbReference type="ARBA" id="ARBA00022555"/>
    </source>
</evidence>
<protein>
    <recommendedName>
        <fullName evidence="1">peptidyl-tRNA hydrolase</fullName>
        <ecNumber evidence="1">3.1.1.29</ecNumber>
    </recommendedName>
</protein>
<dbReference type="Proteomes" id="UP000039046">
    <property type="component" value="Unassembled WGS sequence"/>
</dbReference>
<evidence type="ECO:0000313" key="6">
    <source>
        <dbReference type="EMBL" id="CEJ92909.1"/>
    </source>
</evidence>
<name>A0A0A1TDS7_9HYPO</name>
<dbReference type="GO" id="GO:0000049">
    <property type="term" value="F:tRNA binding"/>
    <property type="evidence" value="ECO:0007669"/>
    <property type="project" value="UniProtKB-KW"/>
</dbReference>
<dbReference type="Gene3D" id="3.40.50.1470">
    <property type="entry name" value="Peptidyl-tRNA hydrolase"/>
    <property type="match status" value="1"/>
</dbReference>
<accession>A0A0A1TDS7</accession>
<reference evidence="6 7" key="1">
    <citation type="journal article" date="2015" name="Genome Announc.">
        <title>Draft Genome Sequence and Gene Annotation of the Entomopathogenic Fungus Verticillium hemipterigenum.</title>
        <authorList>
            <person name="Horn F."/>
            <person name="Habel A."/>
            <person name="Scharf D.H."/>
            <person name="Dworschak J."/>
            <person name="Brakhage A.A."/>
            <person name="Guthke R."/>
            <person name="Hertweck C."/>
            <person name="Linde J."/>
        </authorList>
    </citation>
    <scope>NUCLEOTIDE SEQUENCE [LARGE SCALE GENOMIC DNA]</scope>
</reference>
<evidence type="ECO:0000256" key="1">
    <source>
        <dbReference type="ARBA" id="ARBA00013260"/>
    </source>
</evidence>
<dbReference type="PROSITE" id="PS01196">
    <property type="entry name" value="PEPT_TRNA_HYDROL_2"/>
    <property type="match status" value="1"/>
</dbReference>
<dbReference type="SUPFAM" id="SSF53178">
    <property type="entry name" value="Peptidyl-tRNA hydrolase-like"/>
    <property type="match status" value="1"/>
</dbReference>
<dbReference type="HOGENOM" id="CLU_062456_2_0_1"/>
<evidence type="ECO:0000256" key="4">
    <source>
        <dbReference type="ARBA" id="ARBA00022884"/>
    </source>
</evidence>
<dbReference type="InterPro" id="IPR001328">
    <property type="entry name" value="Pept_tRNA_hydro"/>
</dbReference>
<dbReference type="EMBL" id="CDHN01000005">
    <property type="protein sequence ID" value="CEJ92909.1"/>
    <property type="molecule type" value="Genomic_DNA"/>
</dbReference>
<comment type="similarity">
    <text evidence="5">Belongs to the PTH family.</text>
</comment>
<keyword evidence="3 6" id="KW-0378">Hydrolase</keyword>
<dbReference type="STRING" id="1531966.A0A0A1TDS7"/>
<dbReference type="InterPro" id="IPR018171">
    <property type="entry name" value="Pept_tRNA_hydro_CS"/>
</dbReference>
<sequence length="201" mass="22373">MTKFNPRFLIVSLGNPLPKYESLHSAGHFALNGLTKVLKQAPFRETTLGRQACLVSSSPKYTLVQSPTLMNISGPFVARAWQETLKQHGPADLLSLVLVHDELEKDMGIVKLVAWDRSPRGHNGIKSVKASLAATNYPDSPFARIAIGIGRPAARDAATVSSYVLDRISRENRQILEEQVPWEVAKRLSELEEEWRQSMAE</sequence>
<dbReference type="Pfam" id="PF01195">
    <property type="entry name" value="Pept_tRNA_hydro"/>
    <property type="match status" value="1"/>
</dbReference>
<proteinExistence type="inferred from homology"/>
<dbReference type="EC" id="3.1.1.29" evidence="1"/>
<keyword evidence="4" id="KW-0694">RNA-binding</keyword>
<evidence type="ECO:0000256" key="3">
    <source>
        <dbReference type="ARBA" id="ARBA00022801"/>
    </source>
</evidence>
<dbReference type="PANTHER" id="PTHR17224">
    <property type="entry name" value="PEPTIDYL-TRNA HYDROLASE"/>
    <property type="match status" value="1"/>
</dbReference>
<dbReference type="OrthoDB" id="1711136at2759"/>
<gene>
    <name evidence="6" type="ORF">VHEMI08536</name>
</gene>
<keyword evidence="2" id="KW-0820">tRNA-binding</keyword>
<dbReference type="PANTHER" id="PTHR17224:SF1">
    <property type="entry name" value="PEPTIDYL-TRNA HYDROLASE"/>
    <property type="match status" value="1"/>
</dbReference>
<dbReference type="AlphaFoldDB" id="A0A0A1TDS7"/>
<keyword evidence="7" id="KW-1185">Reference proteome</keyword>
<evidence type="ECO:0000313" key="7">
    <source>
        <dbReference type="Proteomes" id="UP000039046"/>
    </source>
</evidence>